<evidence type="ECO:0000313" key="5">
    <source>
        <dbReference type="Proteomes" id="UP000306102"/>
    </source>
</evidence>
<sequence length="1141" mass="130685">MTTRGQGDSRSATCPDHDTEAFNANPSKDSIFHRVGLSLIVRVNPIPSVAGAPKLQRFSGGTPVNPNFEEDDVKLRLKGEDVQVGAMEEREEQDQICFQITVPCDSANNAFGDHGFCLGSVKMPLVTLVGGDSLTISVVPADVGKATARLEKARIQDGNCYWENPVYETVKFFRDPKRGKFHEKIYNFVVSNGSSKSGFVGEVSIDFASYAEAIKLSSVSLPLKNAKSDAVLHVSIQRMQENIDQRETEAVEDTRHNSKDRSLRMQLSISDADGSIKSNFTEDGPFNKRISHIAELNGNHRASSGSDLTMSSSESSSDLDTPRGFGLENSNVHHESVLQKTTSDLSTTIHEQHQGSQWEWLEEKSEEASDVVIEKLKTELIALSRQAEVSELELQTLRKQTVKESKRGHDLFKEVLSVKEERDFLKEECERFKAFQKRMDEAKVKNKLPYEGGDPRALLEELRQELNYEKDLNANLRIQLEKTQESNSELILAVRDLDEMLEQKNRETLNIYNRSATGENAEELAELLEMEDDEEQKALEELVKEHSDPKEARALEQKITDLYSELEMYRRDKDELEVQVEQLALDYEILKQENHDLSYKLEQSQLQEQLKMQYECSSSYATINELENQIENLESELQQQSSKFSDSLATVTKLEIHVKSLEEEIEKQARGFEADLEILTCAKVEQEQRAIRSEEALRKMHWQNKNTAERLQEEFKRLSVQMTSTFEANEKLATKAMAEASELRLQKSHLEELVRKAKEELESVQDQYEATLHKLSSQLSLKVNQIEQIESKIEDKSKQIKRGEESHRILSQETIILRAEIQRLKTENDSISVDVEEREILKGELEKMNTLMKKTEMLLQRGNEERNDMESMISLLRNEAEKSIEELNILRNLTCEKESIIGNMQLELETLKSQYNELKRSLFEDESEKEKLMKRVIQLKGDLKKKDDAISGLEKKLKDSNNRSTALDGTKPSLRNNRSASVPRGPKETANLKDKIKQLEGQIKLTEAALETSANSFLEKEKDLQDKIEELERRLEELCQNSASFYEYQFQKVAEVSEAIPSNGCIHEVKTMDENLRRDQENLKELLNEMALLKERNKSMEGELKEMQERYSEISLKFAEVEGERQQLVMTVRNLKNAKKS</sequence>
<proteinExistence type="predicted"/>
<evidence type="ECO:0000259" key="3">
    <source>
        <dbReference type="PROSITE" id="PS51840"/>
    </source>
</evidence>
<feature type="compositionally biased region" description="Polar residues" evidence="2">
    <location>
        <begin position="962"/>
        <end position="980"/>
    </location>
</feature>
<evidence type="ECO:0000313" key="4">
    <source>
        <dbReference type="EMBL" id="THG21206.1"/>
    </source>
</evidence>
<dbReference type="InterPro" id="IPR019448">
    <property type="entry name" value="NT-C2"/>
</dbReference>
<evidence type="ECO:0000256" key="1">
    <source>
        <dbReference type="SAM" id="Coils"/>
    </source>
</evidence>
<feature type="region of interest" description="Disordered" evidence="2">
    <location>
        <begin position="299"/>
        <end position="329"/>
    </location>
</feature>
<dbReference type="Proteomes" id="UP000306102">
    <property type="component" value="Unassembled WGS sequence"/>
</dbReference>
<dbReference type="PROSITE" id="PS51840">
    <property type="entry name" value="C2_NT"/>
    <property type="match status" value="1"/>
</dbReference>
<dbReference type="EMBL" id="SDRB02001508">
    <property type="protein sequence ID" value="THG21206.1"/>
    <property type="molecule type" value="Genomic_DNA"/>
</dbReference>
<feature type="compositionally biased region" description="Low complexity" evidence="2">
    <location>
        <begin position="303"/>
        <end position="316"/>
    </location>
</feature>
<dbReference type="Gene3D" id="1.10.287.1490">
    <property type="match status" value="1"/>
</dbReference>
<dbReference type="STRING" id="542762.A0A4S4EXQ3"/>
<feature type="region of interest" description="Disordered" evidence="2">
    <location>
        <begin position="1"/>
        <end position="22"/>
    </location>
</feature>
<feature type="coiled-coil region" evidence="1">
    <location>
        <begin position="425"/>
        <end position="671"/>
    </location>
</feature>
<keyword evidence="1" id="KW-0175">Coiled coil</keyword>
<evidence type="ECO:0000256" key="2">
    <source>
        <dbReference type="SAM" id="MobiDB-lite"/>
    </source>
</evidence>
<accession>A0A4S4EXQ3</accession>
<dbReference type="PANTHER" id="PTHR34452:SF7">
    <property type="entry name" value="MYOSIN HEAVY CHAIN-RELATED PROTEIN"/>
    <property type="match status" value="1"/>
</dbReference>
<feature type="coiled-coil region" evidence="1">
    <location>
        <begin position="733"/>
        <end position="806"/>
    </location>
</feature>
<feature type="coiled-coil region" evidence="1">
    <location>
        <begin position="373"/>
        <end position="400"/>
    </location>
</feature>
<name>A0A4S4EXQ3_CAMSN</name>
<protein>
    <recommendedName>
        <fullName evidence="3">C2 NT-type domain-containing protein</fullName>
    </recommendedName>
</protein>
<organism evidence="4 5">
    <name type="scientific">Camellia sinensis var. sinensis</name>
    <name type="common">China tea</name>
    <dbReference type="NCBI Taxonomy" id="542762"/>
    <lineage>
        <taxon>Eukaryota</taxon>
        <taxon>Viridiplantae</taxon>
        <taxon>Streptophyta</taxon>
        <taxon>Embryophyta</taxon>
        <taxon>Tracheophyta</taxon>
        <taxon>Spermatophyta</taxon>
        <taxon>Magnoliopsida</taxon>
        <taxon>eudicotyledons</taxon>
        <taxon>Gunneridae</taxon>
        <taxon>Pentapetalae</taxon>
        <taxon>asterids</taxon>
        <taxon>Ericales</taxon>
        <taxon>Theaceae</taxon>
        <taxon>Camellia</taxon>
    </lineage>
</organism>
<reference evidence="4 5" key="1">
    <citation type="journal article" date="2018" name="Proc. Natl. Acad. Sci. U.S.A.">
        <title>Draft genome sequence of Camellia sinensis var. sinensis provides insights into the evolution of the tea genome and tea quality.</title>
        <authorList>
            <person name="Wei C."/>
            <person name="Yang H."/>
            <person name="Wang S."/>
            <person name="Zhao J."/>
            <person name="Liu C."/>
            <person name="Gao L."/>
            <person name="Xia E."/>
            <person name="Lu Y."/>
            <person name="Tai Y."/>
            <person name="She G."/>
            <person name="Sun J."/>
            <person name="Cao H."/>
            <person name="Tong W."/>
            <person name="Gao Q."/>
            <person name="Li Y."/>
            <person name="Deng W."/>
            <person name="Jiang X."/>
            <person name="Wang W."/>
            <person name="Chen Q."/>
            <person name="Zhang S."/>
            <person name="Li H."/>
            <person name="Wu J."/>
            <person name="Wang P."/>
            <person name="Li P."/>
            <person name="Shi C."/>
            <person name="Zheng F."/>
            <person name="Jian J."/>
            <person name="Huang B."/>
            <person name="Shan D."/>
            <person name="Shi M."/>
            <person name="Fang C."/>
            <person name="Yue Y."/>
            <person name="Li F."/>
            <person name="Li D."/>
            <person name="Wei S."/>
            <person name="Han B."/>
            <person name="Jiang C."/>
            <person name="Yin Y."/>
            <person name="Xia T."/>
            <person name="Zhang Z."/>
            <person name="Bennetzen J.L."/>
            <person name="Zhao S."/>
            <person name="Wan X."/>
        </authorList>
    </citation>
    <scope>NUCLEOTIDE SEQUENCE [LARGE SCALE GENOMIC DNA]</scope>
    <source>
        <strain evidence="5">cv. Shuchazao</strain>
        <tissue evidence="4">Leaf</tissue>
    </source>
</reference>
<feature type="coiled-coil region" evidence="1">
    <location>
        <begin position="1069"/>
        <end position="1124"/>
    </location>
</feature>
<feature type="compositionally biased region" description="Polar residues" evidence="2">
    <location>
        <begin position="1"/>
        <end position="12"/>
    </location>
</feature>
<feature type="domain" description="C2 NT-type" evidence="3">
    <location>
        <begin position="88"/>
        <end position="240"/>
    </location>
</feature>
<gene>
    <name evidence="4" type="ORF">TEA_025259</name>
</gene>
<dbReference type="AlphaFoldDB" id="A0A4S4EXQ3"/>
<dbReference type="PANTHER" id="PTHR34452">
    <property type="entry name" value="MYOSIN HEAVY CHAIN-RELATED PROTEIN"/>
    <property type="match status" value="1"/>
</dbReference>
<dbReference type="Pfam" id="PF10358">
    <property type="entry name" value="NT-C2"/>
    <property type="match status" value="1"/>
</dbReference>
<feature type="region of interest" description="Disordered" evidence="2">
    <location>
        <begin position="243"/>
        <end position="264"/>
    </location>
</feature>
<feature type="compositionally biased region" description="Basic and acidic residues" evidence="2">
    <location>
        <begin position="243"/>
        <end position="263"/>
    </location>
</feature>
<comment type="caution">
    <text evidence="4">The sequence shown here is derived from an EMBL/GenBank/DDBJ whole genome shotgun (WGS) entry which is preliminary data.</text>
</comment>
<keyword evidence="5" id="KW-1185">Reference proteome</keyword>
<feature type="region of interest" description="Disordered" evidence="2">
    <location>
        <begin position="954"/>
        <end position="990"/>
    </location>
</feature>